<proteinExistence type="predicted"/>
<comment type="caution">
    <text evidence="2">The sequence shown here is derived from an EMBL/GenBank/DDBJ whole genome shotgun (WGS) entry which is preliminary data.</text>
</comment>
<dbReference type="EMBL" id="JAHRIP010071883">
    <property type="protein sequence ID" value="MEQ2309279.1"/>
    <property type="molecule type" value="Genomic_DNA"/>
</dbReference>
<reference evidence="2 3" key="1">
    <citation type="submission" date="2021-06" db="EMBL/GenBank/DDBJ databases">
        <authorList>
            <person name="Palmer J.M."/>
        </authorList>
    </citation>
    <scope>NUCLEOTIDE SEQUENCE [LARGE SCALE GENOMIC DNA]</scope>
    <source>
        <strain evidence="2 3">AS_MEX2019</strain>
        <tissue evidence="2">Muscle</tissue>
    </source>
</reference>
<evidence type="ECO:0000313" key="3">
    <source>
        <dbReference type="Proteomes" id="UP001469553"/>
    </source>
</evidence>
<sequence>GEAVDCQTVKTCRHQLQPVTLSQVKQSYAGQVHHVRVQLRSYEPHRLHQALKLFCSRCTSIQNYGNTGPKQLLTSDSQSNGQNYREMPPFPLGKGDFDSELLSQQLIGVRAGNN</sequence>
<dbReference type="Proteomes" id="UP001469553">
    <property type="component" value="Unassembled WGS sequence"/>
</dbReference>
<feature type="non-terminal residue" evidence="2">
    <location>
        <position position="114"/>
    </location>
</feature>
<evidence type="ECO:0000313" key="2">
    <source>
        <dbReference type="EMBL" id="MEQ2309279.1"/>
    </source>
</evidence>
<gene>
    <name evidence="2" type="ORF">AMECASPLE_036958</name>
</gene>
<keyword evidence="3" id="KW-1185">Reference proteome</keyword>
<accession>A0ABV0ZSU1</accession>
<evidence type="ECO:0000256" key="1">
    <source>
        <dbReference type="SAM" id="MobiDB-lite"/>
    </source>
</evidence>
<organism evidence="2 3">
    <name type="scientific">Ameca splendens</name>
    <dbReference type="NCBI Taxonomy" id="208324"/>
    <lineage>
        <taxon>Eukaryota</taxon>
        <taxon>Metazoa</taxon>
        <taxon>Chordata</taxon>
        <taxon>Craniata</taxon>
        <taxon>Vertebrata</taxon>
        <taxon>Euteleostomi</taxon>
        <taxon>Actinopterygii</taxon>
        <taxon>Neopterygii</taxon>
        <taxon>Teleostei</taxon>
        <taxon>Neoteleostei</taxon>
        <taxon>Acanthomorphata</taxon>
        <taxon>Ovalentaria</taxon>
        <taxon>Atherinomorphae</taxon>
        <taxon>Cyprinodontiformes</taxon>
        <taxon>Goodeidae</taxon>
        <taxon>Ameca</taxon>
    </lineage>
</organism>
<name>A0ABV0ZSU1_9TELE</name>
<protein>
    <submittedName>
        <fullName evidence="2">Uncharacterized protein</fullName>
    </submittedName>
</protein>
<feature type="region of interest" description="Disordered" evidence="1">
    <location>
        <begin position="66"/>
        <end position="90"/>
    </location>
</feature>
<feature type="non-terminal residue" evidence="2">
    <location>
        <position position="1"/>
    </location>
</feature>
<feature type="compositionally biased region" description="Polar residues" evidence="1">
    <location>
        <begin position="66"/>
        <end position="83"/>
    </location>
</feature>